<dbReference type="EMBL" id="WUUL01000005">
    <property type="protein sequence ID" value="MXQ53790.1"/>
    <property type="molecule type" value="Genomic_DNA"/>
</dbReference>
<dbReference type="Proteomes" id="UP000430692">
    <property type="component" value="Unassembled WGS sequence"/>
</dbReference>
<dbReference type="RefSeq" id="WP_160801151.1">
    <property type="nucleotide sequence ID" value="NZ_WUUL01000005.1"/>
</dbReference>
<name>A0A6I4VVC2_9BACL</name>
<dbReference type="AlphaFoldDB" id="A0A6I4VVC2"/>
<feature type="region of interest" description="Disordered" evidence="1">
    <location>
        <begin position="1"/>
        <end position="56"/>
    </location>
</feature>
<accession>A0A6I4VVC2</accession>
<evidence type="ECO:0000256" key="1">
    <source>
        <dbReference type="SAM" id="MobiDB-lite"/>
    </source>
</evidence>
<organism evidence="2 3">
    <name type="scientific">Shimazuella alba</name>
    <dbReference type="NCBI Taxonomy" id="2690964"/>
    <lineage>
        <taxon>Bacteria</taxon>
        <taxon>Bacillati</taxon>
        <taxon>Bacillota</taxon>
        <taxon>Bacilli</taxon>
        <taxon>Bacillales</taxon>
        <taxon>Thermoactinomycetaceae</taxon>
        <taxon>Shimazuella</taxon>
    </lineage>
</organism>
<keyword evidence="3" id="KW-1185">Reference proteome</keyword>
<evidence type="ECO:0000313" key="3">
    <source>
        <dbReference type="Proteomes" id="UP000430692"/>
    </source>
</evidence>
<proteinExistence type="predicted"/>
<protein>
    <submittedName>
        <fullName evidence="2">Uncharacterized protein</fullName>
    </submittedName>
</protein>
<comment type="caution">
    <text evidence="2">The sequence shown here is derived from an EMBL/GenBank/DDBJ whole genome shotgun (WGS) entry which is preliminary data.</text>
</comment>
<sequence>MASLEEVKTALRAKGFSDVTMPPDEKLTRRLQKQSGETAEQQATFWAARKRSDRRR</sequence>
<evidence type="ECO:0000313" key="2">
    <source>
        <dbReference type="EMBL" id="MXQ53790.1"/>
    </source>
</evidence>
<feature type="compositionally biased region" description="Polar residues" evidence="1">
    <location>
        <begin position="33"/>
        <end position="44"/>
    </location>
</feature>
<gene>
    <name evidence="2" type="ORF">GSM42_08640</name>
</gene>
<reference evidence="2 3" key="1">
    <citation type="submission" date="2019-12" db="EMBL/GenBank/DDBJ databases">
        <title>Whole-genome analyses of novel actinobacteria.</title>
        <authorList>
            <person name="Sahin N."/>
            <person name="Saygin H."/>
        </authorList>
    </citation>
    <scope>NUCLEOTIDE SEQUENCE [LARGE SCALE GENOMIC DNA]</scope>
    <source>
        <strain evidence="2 3">KC615</strain>
    </source>
</reference>